<keyword evidence="6 12" id="KW-0633">Potassium transport</keyword>
<feature type="transmembrane region" description="Helical" evidence="14">
    <location>
        <begin position="401"/>
        <end position="423"/>
    </location>
</feature>
<comment type="subcellular location">
    <subcellularLocation>
        <location evidence="1 12">Cell inner membrane</location>
        <topology evidence="1 12">Multi-pass membrane protein</topology>
    </subcellularLocation>
</comment>
<evidence type="ECO:0000256" key="1">
    <source>
        <dbReference type="ARBA" id="ARBA00004429"/>
    </source>
</evidence>
<keyword evidence="10 12" id="KW-0406">Ion transport</keyword>
<evidence type="ECO:0000256" key="10">
    <source>
        <dbReference type="ARBA" id="ARBA00023065"/>
    </source>
</evidence>
<sequence>MSAIPIQIKVVQRVVGILLAMFSVTFVTPVIVGLLYRDPLNSITPFFEAFAATMLVGLLLALPVRSHKGKLRLRDGFLVVVLFWAVLGIFGGLPFYLYTPLDLTVGAAIFESMSGLTTTGATVILGLDLLPRSILFYRQQMQWFGGMGIIVLAIAVLPMLGVGGQALFKAETPGLNKEKLTPRIAGTAKALWYIYLGLTVVCALAYWAAGMTGFDAISHSFSTVAIGGFSTHDSSIGYFDSTMIEMIAVIFMLISGVNFGLHFTAARQINFKHYWRDEEFRAYVIIALVLTVVTASYLFLTETSDWKISLRNALFHVVSIGTTTGFTSEEYFNWPGFLPVLLLFASFIGGCAGSTGGGMKVIRVLLLFKQGQREMGRLLHPHATIMVKVGGMTLPNRMIDVVWGFFASYVALLAIMLLLLMAAGLDQESAFSAVVACLNNLGPGLGTVAANYSSLGDFSLYVLSIAMLFGRLEIFTMLVLFTPAFWRQ</sequence>
<dbReference type="GO" id="GO:0015379">
    <property type="term" value="F:potassium:chloride symporter activity"/>
    <property type="evidence" value="ECO:0007669"/>
    <property type="project" value="InterPro"/>
</dbReference>
<accession>A0A2Z2NRV0</accession>
<feature type="binding site" evidence="13">
    <location>
        <position position="323"/>
    </location>
    <ligand>
        <name>K(+)</name>
        <dbReference type="ChEBI" id="CHEBI:29103"/>
    </ligand>
</feature>
<feature type="transmembrane region" description="Helical" evidence="14">
    <location>
        <begin position="282"/>
        <end position="300"/>
    </location>
</feature>
<keyword evidence="11 12" id="KW-0472">Membrane</keyword>
<evidence type="ECO:0000256" key="12">
    <source>
        <dbReference type="PIRNR" id="PIRNR006247"/>
    </source>
</evidence>
<reference evidence="15 16" key="1">
    <citation type="submission" date="2016-12" db="EMBL/GenBank/DDBJ databases">
        <authorList>
            <person name="Song W.-J."/>
            <person name="Kurnit D.M."/>
        </authorList>
    </citation>
    <scope>NUCLEOTIDE SEQUENCE [LARGE SCALE GENOMIC DNA]</scope>
    <source>
        <strain evidence="15 16">IMCC3135</strain>
    </source>
</reference>
<keyword evidence="7 14" id="KW-0812">Transmembrane</keyword>
<dbReference type="InterPro" id="IPR003445">
    <property type="entry name" value="Cat_transpt"/>
</dbReference>
<gene>
    <name evidence="15" type="primary">trkH_2</name>
    <name evidence="15" type="ORF">IMCC3135_06815</name>
</gene>
<feature type="transmembrane region" description="Helical" evidence="14">
    <location>
        <begin position="190"/>
        <end position="209"/>
    </location>
</feature>
<evidence type="ECO:0000313" key="15">
    <source>
        <dbReference type="EMBL" id="ASJ71470.1"/>
    </source>
</evidence>
<evidence type="ECO:0000256" key="5">
    <source>
        <dbReference type="ARBA" id="ARBA00022519"/>
    </source>
</evidence>
<evidence type="ECO:0000256" key="4">
    <source>
        <dbReference type="ARBA" id="ARBA00022475"/>
    </source>
</evidence>
<feature type="transmembrane region" description="Helical" evidence="14">
    <location>
        <begin position="238"/>
        <end position="261"/>
    </location>
</feature>
<comment type="function">
    <text evidence="12">Low-affinity potassium transport system. Interacts with Trk system potassium uptake protein TrkA.</text>
</comment>
<keyword evidence="13" id="KW-0479">Metal-binding</keyword>
<evidence type="ECO:0000256" key="13">
    <source>
        <dbReference type="PIRSR" id="PIRSR006247-1"/>
    </source>
</evidence>
<comment type="similarity">
    <text evidence="2 12">Belongs to the TrkH potassium transport family.</text>
</comment>
<keyword evidence="4 12" id="KW-1003">Cell membrane</keyword>
<dbReference type="GO" id="GO:0046872">
    <property type="term" value="F:metal ion binding"/>
    <property type="evidence" value="ECO:0007669"/>
    <property type="project" value="UniProtKB-KW"/>
</dbReference>
<dbReference type="PIRSF" id="PIRSF006247">
    <property type="entry name" value="TrkH"/>
    <property type="match status" value="1"/>
</dbReference>
<evidence type="ECO:0000256" key="7">
    <source>
        <dbReference type="ARBA" id="ARBA00022692"/>
    </source>
</evidence>
<evidence type="ECO:0000256" key="11">
    <source>
        <dbReference type="ARBA" id="ARBA00023136"/>
    </source>
</evidence>
<keyword evidence="8 12" id="KW-0630">Potassium</keyword>
<feature type="transmembrane region" description="Helical" evidence="14">
    <location>
        <begin position="76"/>
        <end position="97"/>
    </location>
</feature>
<organism evidence="15 16">
    <name type="scientific">Granulosicoccus antarcticus IMCC3135</name>
    <dbReference type="NCBI Taxonomy" id="1192854"/>
    <lineage>
        <taxon>Bacteria</taxon>
        <taxon>Pseudomonadati</taxon>
        <taxon>Pseudomonadota</taxon>
        <taxon>Gammaproteobacteria</taxon>
        <taxon>Chromatiales</taxon>
        <taxon>Granulosicoccaceae</taxon>
        <taxon>Granulosicoccus</taxon>
    </lineage>
</organism>
<keyword evidence="9 14" id="KW-1133">Transmembrane helix</keyword>
<dbReference type="AlphaFoldDB" id="A0A2Z2NRV0"/>
<evidence type="ECO:0000256" key="9">
    <source>
        <dbReference type="ARBA" id="ARBA00022989"/>
    </source>
</evidence>
<feature type="transmembrane region" description="Helical" evidence="14">
    <location>
        <begin position="458"/>
        <end position="486"/>
    </location>
</feature>
<protein>
    <recommendedName>
        <fullName evidence="12">Trk system potassium uptake protein</fullName>
    </recommendedName>
</protein>
<proteinExistence type="inferred from homology"/>
<feature type="binding site" evidence="13">
    <location>
        <position position="227"/>
    </location>
    <ligand>
        <name>K(+)</name>
        <dbReference type="ChEBI" id="CHEBI:29103"/>
    </ligand>
</feature>
<dbReference type="PANTHER" id="PTHR32024">
    <property type="entry name" value="TRK SYSTEM POTASSIUM UPTAKE PROTEIN TRKG-RELATED"/>
    <property type="match status" value="1"/>
</dbReference>
<feature type="binding site" evidence="13">
    <location>
        <position position="118"/>
    </location>
    <ligand>
        <name>K(+)</name>
        <dbReference type="ChEBI" id="CHEBI:29103"/>
    </ligand>
</feature>
<feature type="binding site" evidence="13">
    <location>
        <position position="324"/>
    </location>
    <ligand>
        <name>K(+)</name>
        <dbReference type="ChEBI" id="CHEBI:29103"/>
    </ligand>
</feature>
<keyword evidence="3 12" id="KW-0813">Transport</keyword>
<dbReference type="KEGG" id="gai:IMCC3135_06815"/>
<dbReference type="GO" id="GO:0005886">
    <property type="term" value="C:plasma membrane"/>
    <property type="evidence" value="ECO:0007669"/>
    <property type="project" value="UniProtKB-SubCell"/>
</dbReference>
<dbReference type="EMBL" id="CP018632">
    <property type="protein sequence ID" value="ASJ71470.1"/>
    <property type="molecule type" value="Genomic_DNA"/>
</dbReference>
<feature type="binding site" evidence="13">
    <location>
        <position position="440"/>
    </location>
    <ligand>
        <name>K(+)</name>
        <dbReference type="ChEBI" id="CHEBI:29103"/>
    </ligand>
</feature>
<dbReference type="Proteomes" id="UP000250079">
    <property type="component" value="Chromosome"/>
</dbReference>
<evidence type="ECO:0000256" key="6">
    <source>
        <dbReference type="ARBA" id="ARBA00022538"/>
    </source>
</evidence>
<feature type="transmembrane region" description="Helical" evidence="14">
    <location>
        <begin position="336"/>
        <end position="357"/>
    </location>
</feature>
<name>A0A2Z2NRV0_9GAMM</name>
<keyword evidence="5 12" id="KW-0997">Cell inner membrane</keyword>
<evidence type="ECO:0000256" key="2">
    <source>
        <dbReference type="ARBA" id="ARBA00009137"/>
    </source>
</evidence>
<dbReference type="InterPro" id="IPR004772">
    <property type="entry name" value="TrkH"/>
</dbReference>
<feature type="binding site" evidence="13">
    <location>
        <position position="441"/>
    </location>
    <ligand>
        <name>K(+)</name>
        <dbReference type="ChEBI" id="CHEBI:29103"/>
    </ligand>
</feature>
<feature type="transmembrane region" description="Helical" evidence="14">
    <location>
        <begin position="42"/>
        <end position="64"/>
    </location>
</feature>
<feature type="transmembrane region" description="Helical" evidence="14">
    <location>
        <begin position="14"/>
        <end position="36"/>
    </location>
</feature>
<evidence type="ECO:0000313" key="16">
    <source>
        <dbReference type="Proteomes" id="UP000250079"/>
    </source>
</evidence>
<feature type="transmembrane region" description="Helical" evidence="14">
    <location>
        <begin position="143"/>
        <end position="168"/>
    </location>
</feature>
<keyword evidence="16" id="KW-1185">Reference proteome</keyword>
<feature type="binding site" evidence="13">
    <location>
        <position position="119"/>
    </location>
    <ligand>
        <name>K(+)</name>
        <dbReference type="ChEBI" id="CHEBI:29103"/>
    </ligand>
</feature>
<evidence type="ECO:0000256" key="3">
    <source>
        <dbReference type="ARBA" id="ARBA00022448"/>
    </source>
</evidence>
<evidence type="ECO:0000256" key="14">
    <source>
        <dbReference type="SAM" id="Phobius"/>
    </source>
</evidence>
<dbReference type="PANTHER" id="PTHR32024:SF2">
    <property type="entry name" value="TRK SYSTEM POTASSIUM UPTAKE PROTEIN TRKG-RELATED"/>
    <property type="match status" value="1"/>
</dbReference>
<dbReference type="Pfam" id="PF02386">
    <property type="entry name" value="TrkH"/>
    <property type="match status" value="1"/>
</dbReference>
<feature type="binding site" evidence="13">
    <location>
        <position position="226"/>
    </location>
    <ligand>
        <name>K(+)</name>
        <dbReference type="ChEBI" id="CHEBI:29103"/>
    </ligand>
</feature>
<evidence type="ECO:0000256" key="8">
    <source>
        <dbReference type="ARBA" id="ARBA00022958"/>
    </source>
</evidence>